<evidence type="ECO:0000313" key="1">
    <source>
        <dbReference type="EMBL" id="CAE8618967.1"/>
    </source>
</evidence>
<dbReference type="EMBL" id="CAJNNV010026772">
    <property type="protein sequence ID" value="CAE8618967.1"/>
    <property type="molecule type" value="Genomic_DNA"/>
</dbReference>
<sequence length="156" mass="17252">MPLPVGVHRFASDANAPLRSLRCSGPGSPVVLHYANCGYEAWVTKYTILAKGHGTEDGGFSVTRKGIKSMRAHLAHRELLARADPAQLEIYYRTYIMGNEFGEQAHFACHGLLARTQGVRQVLQAADLKQEAFVTECATVFSNARARQSDFGTWRK</sequence>
<feature type="non-terminal residue" evidence="1">
    <location>
        <position position="156"/>
    </location>
</feature>
<dbReference type="AlphaFoldDB" id="A0A813G1M7"/>
<proteinExistence type="predicted"/>
<dbReference type="OrthoDB" id="440370at2759"/>
<gene>
    <name evidence="1" type="ORF">PGLA1383_LOCUS36561</name>
</gene>
<reference evidence="1" key="1">
    <citation type="submission" date="2021-02" db="EMBL/GenBank/DDBJ databases">
        <authorList>
            <person name="Dougan E. K."/>
            <person name="Rhodes N."/>
            <person name="Thang M."/>
            <person name="Chan C."/>
        </authorList>
    </citation>
    <scope>NUCLEOTIDE SEQUENCE</scope>
</reference>
<protein>
    <submittedName>
        <fullName evidence="1">Uncharacterized protein</fullName>
    </submittedName>
</protein>
<organism evidence="1 2">
    <name type="scientific">Polarella glacialis</name>
    <name type="common">Dinoflagellate</name>
    <dbReference type="NCBI Taxonomy" id="89957"/>
    <lineage>
        <taxon>Eukaryota</taxon>
        <taxon>Sar</taxon>
        <taxon>Alveolata</taxon>
        <taxon>Dinophyceae</taxon>
        <taxon>Suessiales</taxon>
        <taxon>Suessiaceae</taxon>
        <taxon>Polarella</taxon>
    </lineage>
</organism>
<name>A0A813G1M7_POLGL</name>
<keyword evidence="2" id="KW-1185">Reference proteome</keyword>
<dbReference type="Proteomes" id="UP000654075">
    <property type="component" value="Unassembled WGS sequence"/>
</dbReference>
<comment type="caution">
    <text evidence="1">The sequence shown here is derived from an EMBL/GenBank/DDBJ whole genome shotgun (WGS) entry which is preliminary data.</text>
</comment>
<accession>A0A813G1M7</accession>
<evidence type="ECO:0000313" key="2">
    <source>
        <dbReference type="Proteomes" id="UP000654075"/>
    </source>
</evidence>